<accession>A0A1I6N2P2</accession>
<keyword evidence="3" id="KW-1185">Reference proteome</keyword>
<gene>
    <name evidence="2" type="ORF">SAMN05444714_3218</name>
</gene>
<name>A0A1I6N2P2_9RHOB</name>
<feature type="chain" id="PRO_5011739938" description="DUF2125 domain-containing protein" evidence="1">
    <location>
        <begin position="43"/>
        <end position="341"/>
    </location>
</feature>
<dbReference type="STRING" id="1123755.SAMN05444714_3218"/>
<evidence type="ECO:0000313" key="2">
    <source>
        <dbReference type="EMBL" id="SFS22245.1"/>
    </source>
</evidence>
<evidence type="ECO:0008006" key="4">
    <source>
        <dbReference type="Google" id="ProtNLM"/>
    </source>
</evidence>
<reference evidence="2 3" key="1">
    <citation type="submission" date="2016-10" db="EMBL/GenBank/DDBJ databases">
        <authorList>
            <person name="de Groot N.N."/>
        </authorList>
    </citation>
    <scope>NUCLEOTIDE SEQUENCE [LARGE SCALE GENOMIC DNA]</scope>
    <source>
        <strain evidence="2 3">DSM 29433</strain>
    </source>
</reference>
<dbReference type="Proteomes" id="UP000198926">
    <property type="component" value="Unassembled WGS sequence"/>
</dbReference>
<evidence type="ECO:0000256" key="1">
    <source>
        <dbReference type="SAM" id="SignalP"/>
    </source>
</evidence>
<dbReference type="EMBL" id="FOZM01000004">
    <property type="protein sequence ID" value="SFS22245.1"/>
    <property type="molecule type" value="Genomic_DNA"/>
</dbReference>
<feature type="signal peptide" evidence="1">
    <location>
        <begin position="1"/>
        <end position="42"/>
    </location>
</feature>
<proteinExistence type="predicted"/>
<evidence type="ECO:0000313" key="3">
    <source>
        <dbReference type="Proteomes" id="UP000198926"/>
    </source>
</evidence>
<dbReference type="AlphaFoldDB" id="A0A1I6N2P2"/>
<keyword evidence="1" id="KW-0732">Signal</keyword>
<protein>
    <recommendedName>
        <fullName evidence="4">DUF2125 domain-containing protein</fullName>
    </recommendedName>
</protein>
<organism evidence="2 3">
    <name type="scientific">Yoonia litorea</name>
    <dbReference type="NCBI Taxonomy" id="1123755"/>
    <lineage>
        <taxon>Bacteria</taxon>
        <taxon>Pseudomonadati</taxon>
        <taxon>Pseudomonadota</taxon>
        <taxon>Alphaproteobacteria</taxon>
        <taxon>Rhodobacterales</taxon>
        <taxon>Paracoccaceae</taxon>
        <taxon>Yoonia</taxon>
    </lineage>
</organism>
<sequence length="341" mass="37428">MGLFLAEFFSKKVGKMPKTSNLFNVFSALTASALVLSTSAYAQETAQIDQELAQGIDFRSVAYSGCLDQFECTVGDITIVGQRRLNENSAWVSAPLYWDPIDGFGIQDGAQNDEIDIDERLLVRFADPVALDRIWLSDLFVSEDRRYGSSQTDLVVGEPEDAEIAGLTFLIDGAELANITVAGESRLPWAQFNQEVDTRFQENGDLRRRIVVNDDIVTVVIPGADITLQTPVTENDRAKQGLFDGLETVELDISDLLAEFNNAALFEVGTNNFELINAIAANPESLSTLIRIAQEKRTTIQLSNGEVGFDVDPTMMLNEIAFFSPFDASNDFSIAGVILGE</sequence>